<proteinExistence type="predicted"/>
<dbReference type="AlphaFoldDB" id="Q0UVE9"/>
<evidence type="ECO:0000313" key="1">
    <source>
        <dbReference type="EMBL" id="EAT88025.1"/>
    </source>
</evidence>
<protein>
    <submittedName>
        <fullName evidence="1">Uncharacterized protein</fullName>
    </submittedName>
</protein>
<dbReference type="Proteomes" id="UP000001055">
    <property type="component" value="Unassembled WGS sequence"/>
</dbReference>
<accession>Q0UVE9</accession>
<dbReference type="InParanoid" id="Q0UVE9"/>
<name>Q0UVE9_PHANO</name>
<sequence>MTQQMYVAIHGWLSKSEQGPVQICEGSHEREHHHDTALAHDHLDQLVAVQKATLTKEMYSGATVYRFHFVEGKWKTHNFEYAISGKDNVFQPNPLLVQQLFELHVDFRKDSARKYTSLMSFR</sequence>
<reference evidence="2" key="1">
    <citation type="journal article" date="2007" name="Plant Cell">
        <title>Dothideomycete-plant interactions illuminated by genome sequencing and EST analysis of the wheat pathogen Stagonospora nodorum.</title>
        <authorList>
            <person name="Hane J.K."/>
            <person name="Lowe R.G."/>
            <person name="Solomon P.S."/>
            <person name="Tan K.C."/>
            <person name="Schoch C.L."/>
            <person name="Spatafora J.W."/>
            <person name="Crous P.W."/>
            <person name="Kodira C."/>
            <person name="Birren B.W."/>
            <person name="Galagan J.E."/>
            <person name="Torriani S.F."/>
            <person name="McDonald B.A."/>
            <person name="Oliver R.P."/>
        </authorList>
    </citation>
    <scope>NUCLEOTIDE SEQUENCE [LARGE SCALE GENOMIC DNA]</scope>
    <source>
        <strain evidence="2">SN15 / ATCC MYA-4574 / FGSC 10173</strain>
    </source>
</reference>
<dbReference type="RefSeq" id="XP_001794683.1">
    <property type="nucleotide sequence ID" value="XM_001794631.1"/>
</dbReference>
<dbReference type="EMBL" id="CH445330">
    <property type="protein sequence ID" value="EAT88025.1"/>
    <property type="molecule type" value="Genomic_DNA"/>
</dbReference>
<dbReference type="KEGG" id="pno:SNOG_04265"/>
<organism evidence="1 2">
    <name type="scientific">Phaeosphaeria nodorum (strain SN15 / ATCC MYA-4574 / FGSC 10173)</name>
    <name type="common">Glume blotch fungus</name>
    <name type="synonym">Parastagonospora nodorum</name>
    <dbReference type="NCBI Taxonomy" id="321614"/>
    <lineage>
        <taxon>Eukaryota</taxon>
        <taxon>Fungi</taxon>
        <taxon>Dikarya</taxon>
        <taxon>Ascomycota</taxon>
        <taxon>Pezizomycotina</taxon>
        <taxon>Dothideomycetes</taxon>
        <taxon>Pleosporomycetidae</taxon>
        <taxon>Pleosporales</taxon>
        <taxon>Pleosporineae</taxon>
        <taxon>Phaeosphaeriaceae</taxon>
        <taxon>Parastagonospora</taxon>
    </lineage>
</organism>
<gene>
    <name evidence="1" type="ORF">SNOG_04265</name>
</gene>
<evidence type="ECO:0000313" key="2">
    <source>
        <dbReference type="Proteomes" id="UP000001055"/>
    </source>
</evidence>
<dbReference type="GeneID" id="5971551"/>